<sequence length="523" mass="57996">MDNPAFEDDHHFADKGNQTRRTLYTFDEAAALCGTGKFHTFLFVVCGLCTLTLMTATLSVGFYIMFVKCDLEVSVYEQGLLASTAFIGIVVSSHTWGFLSDTWGRLKVIQISIFGSVILALVSAFSYTTWMLILLRLLVGVFICGTQSSIFSYLGEFHSMKTKSQAVTYLSVFLSVALVFLPALAIGILPLEFDWMLYGKPFPSWRLLEIVYTIPGIIASLGLPFLPESPKYLFTKSDHQKAIDVLQYIYHVNTGNSREEYPAKGFSDSEKSRNLKEVNGIRSALLLVWKQTAPMFYRSRVFVTLNLLVHIFISYFAAHGVFMWFPEILNALVKHIEADMTVCEIMRYEFDASTNATGVSSGNLGCASYVDIVTYQVMIIMGALYTLVYFSAGYLVKAVEKKYLMMFWFLFAGVTAIPLIWVRGFYPIVVLFICFLVVGVCGGLVTTIAVDFYPTGISAMAVCLIMMIGRIGVVAGSNSVGIILNTNCEAIFYGLGSLSCAVVVLSFLLPTSLTKKEKVNNPS</sequence>
<keyword evidence="2" id="KW-0813">Transport</keyword>
<evidence type="ECO:0000256" key="3">
    <source>
        <dbReference type="ARBA" id="ARBA00022692"/>
    </source>
</evidence>
<feature type="transmembrane region" description="Helical" evidence="6">
    <location>
        <begin position="133"/>
        <end position="154"/>
    </location>
</feature>
<feature type="transmembrane region" description="Helical" evidence="6">
    <location>
        <begin position="373"/>
        <end position="396"/>
    </location>
</feature>
<dbReference type="SUPFAM" id="SSF103473">
    <property type="entry name" value="MFS general substrate transporter"/>
    <property type="match status" value="1"/>
</dbReference>
<evidence type="ECO:0000259" key="7">
    <source>
        <dbReference type="PROSITE" id="PS50850"/>
    </source>
</evidence>
<evidence type="ECO:0000256" key="2">
    <source>
        <dbReference type="ARBA" id="ARBA00022448"/>
    </source>
</evidence>
<dbReference type="Pfam" id="PF07690">
    <property type="entry name" value="MFS_1"/>
    <property type="match status" value="1"/>
</dbReference>
<name>A0A7R8Z1T3_HERIL</name>
<feature type="transmembrane region" description="Helical" evidence="6">
    <location>
        <begin position="490"/>
        <end position="509"/>
    </location>
</feature>
<feature type="transmembrane region" description="Helical" evidence="6">
    <location>
        <begin position="428"/>
        <end position="450"/>
    </location>
</feature>
<keyword evidence="5 6" id="KW-0472">Membrane</keyword>
<reference evidence="8 9" key="1">
    <citation type="submission" date="2020-11" db="EMBL/GenBank/DDBJ databases">
        <authorList>
            <person name="Wallbank WR R."/>
            <person name="Pardo Diaz C."/>
            <person name="Kozak K."/>
            <person name="Martin S."/>
            <person name="Jiggins C."/>
            <person name="Moest M."/>
            <person name="Warren A I."/>
            <person name="Generalovic N T."/>
            <person name="Byers J.R.P. K."/>
            <person name="Montejo-Kovacevich G."/>
            <person name="Yen C E."/>
        </authorList>
    </citation>
    <scope>NUCLEOTIDE SEQUENCE [LARGE SCALE GENOMIC DNA]</scope>
</reference>
<accession>A0A7R8Z1T3</accession>
<feature type="transmembrane region" description="Helical" evidence="6">
    <location>
        <begin position="166"/>
        <end position="190"/>
    </location>
</feature>
<dbReference type="InterPro" id="IPR011701">
    <property type="entry name" value="MFS"/>
</dbReference>
<dbReference type="Gene3D" id="1.20.1250.20">
    <property type="entry name" value="MFS general substrate transporter like domains"/>
    <property type="match status" value="1"/>
</dbReference>
<dbReference type="OMA" id="ITICQVV"/>
<organism evidence="8 9">
    <name type="scientific">Hermetia illucens</name>
    <name type="common">Black soldier fly</name>
    <dbReference type="NCBI Taxonomy" id="343691"/>
    <lineage>
        <taxon>Eukaryota</taxon>
        <taxon>Metazoa</taxon>
        <taxon>Ecdysozoa</taxon>
        <taxon>Arthropoda</taxon>
        <taxon>Hexapoda</taxon>
        <taxon>Insecta</taxon>
        <taxon>Pterygota</taxon>
        <taxon>Neoptera</taxon>
        <taxon>Endopterygota</taxon>
        <taxon>Diptera</taxon>
        <taxon>Brachycera</taxon>
        <taxon>Stratiomyomorpha</taxon>
        <taxon>Stratiomyidae</taxon>
        <taxon>Hermetiinae</taxon>
        <taxon>Hermetia</taxon>
    </lineage>
</organism>
<feature type="transmembrane region" description="Helical" evidence="6">
    <location>
        <begin position="41"/>
        <end position="66"/>
    </location>
</feature>
<keyword evidence="4 6" id="KW-1133">Transmembrane helix</keyword>
<feature type="domain" description="Major facilitator superfamily (MFS) profile" evidence="7">
    <location>
        <begin position="40"/>
        <end position="514"/>
    </location>
</feature>
<dbReference type="GO" id="GO:0022857">
    <property type="term" value="F:transmembrane transporter activity"/>
    <property type="evidence" value="ECO:0007669"/>
    <property type="project" value="InterPro"/>
</dbReference>
<protein>
    <recommendedName>
        <fullName evidence="7">Major facilitator superfamily (MFS) profile domain-containing protein</fullName>
    </recommendedName>
</protein>
<keyword evidence="3 6" id="KW-0812">Transmembrane</keyword>
<dbReference type="InParanoid" id="A0A7R8Z1T3"/>
<evidence type="ECO:0000256" key="4">
    <source>
        <dbReference type="ARBA" id="ARBA00022989"/>
    </source>
</evidence>
<dbReference type="InterPro" id="IPR020846">
    <property type="entry name" value="MFS_dom"/>
</dbReference>
<dbReference type="EMBL" id="LR899013">
    <property type="protein sequence ID" value="CAD7090046.1"/>
    <property type="molecule type" value="Genomic_DNA"/>
</dbReference>
<proteinExistence type="predicted"/>
<dbReference type="AlphaFoldDB" id="A0A7R8Z1T3"/>
<dbReference type="Proteomes" id="UP000594454">
    <property type="component" value="Chromosome 5"/>
</dbReference>
<dbReference type="PROSITE" id="PS50850">
    <property type="entry name" value="MFS"/>
    <property type="match status" value="1"/>
</dbReference>
<dbReference type="PANTHER" id="PTHR23511">
    <property type="entry name" value="SYNAPTIC VESICLE GLYCOPROTEIN 2"/>
    <property type="match status" value="1"/>
</dbReference>
<evidence type="ECO:0000256" key="6">
    <source>
        <dbReference type="SAM" id="Phobius"/>
    </source>
</evidence>
<dbReference type="InterPro" id="IPR036259">
    <property type="entry name" value="MFS_trans_sf"/>
</dbReference>
<comment type="subcellular location">
    <subcellularLocation>
        <location evidence="1">Membrane</location>
        <topology evidence="1">Multi-pass membrane protein</topology>
    </subcellularLocation>
</comment>
<feature type="transmembrane region" description="Helical" evidence="6">
    <location>
        <begin position="462"/>
        <end position="484"/>
    </location>
</feature>
<feature type="transmembrane region" description="Helical" evidence="6">
    <location>
        <begin position="403"/>
        <end position="422"/>
    </location>
</feature>
<evidence type="ECO:0000313" key="9">
    <source>
        <dbReference type="Proteomes" id="UP000594454"/>
    </source>
</evidence>
<dbReference type="GO" id="GO:0016020">
    <property type="term" value="C:membrane"/>
    <property type="evidence" value="ECO:0007669"/>
    <property type="project" value="UniProtKB-SubCell"/>
</dbReference>
<evidence type="ECO:0000256" key="1">
    <source>
        <dbReference type="ARBA" id="ARBA00004141"/>
    </source>
</evidence>
<feature type="transmembrane region" description="Helical" evidence="6">
    <location>
        <begin position="78"/>
        <end position="99"/>
    </location>
</feature>
<evidence type="ECO:0000256" key="5">
    <source>
        <dbReference type="ARBA" id="ARBA00023136"/>
    </source>
</evidence>
<dbReference type="PANTHER" id="PTHR23511:SF35">
    <property type="entry name" value="MAJOR FACILITATOR SUPERFAMILY (MFS) PROFILE DOMAIN-CONTAINING PROTEIN"/>
    <property type="match status" value="1"/>
</dbReference>
<feature type="transmembrane region" description="Helical" evidence="6">
    <location>
        <begin position="106"/>
        <end position="127"/>
    </location>
</feature>
<feature type="transmembrane region" description="Helical" evidence="6">
    <location>
        <begin position="301"/>
        <end position="325"/>
    </location>
</feature>
<feature type="transmembrane region" description="Helical" evidence="6">
    <location>
        <begin position="210"/>
        <end position="226"/>
    </location>
</feature>
<keyword evidence="9" id="KW-1185">Reference proteome</keyword>
<evidence type="ECO:0000313" key="8">
    <source>
        <dbReference type="EMBL" id="CAD7090046.1"/>
    </source>
</evidence>
<dbReference type="OrthoDB" id="10262656at2759"/>
<gene>
    <name evidence="8" type="ORF">HERILL_LOCUS12557</name>
</gene>